<reference evidence="3 4" key="1">
    <citation type="journal article" date="2011" name="Stand. Genomic Sci.">
        <title>Complete genome sequence of Haliscomenobacter hydrossis type strain (O).</title>
        <authorList>
            <consortium name="US DOE Joint Genome Institute (JGI-PGF)"/>
            <person name="Daligault H."/>
            <person name="Lapidus A."/>
            <person name="Zeytun A."/>
            <person name="Nolan M."/>
            <person name="Lucas S."/>
            <person name="Del Rio T.G."/>
            <person name="Tice H."/>
            <person name="Cheng J.F."/>
            <person name="Tapia R."/>
            <person name="Han C."/>
            <person name="Goodwin L."/>
            <person name="Pitluck S."/>
            <person name="Liolios K."/>
            <person name="Pagani I."/>
            <person name="Ivanova N."/>
            <person name="Huntemann M."/>
            <person name="Mavromatis K."/>
            <person name="Mikhailova N."/>
            <person name="Pati A."/>
            <person name="Chen A."/>
            <person name="Palaniappan K."/>
            <person name="Land M."/>
            <person name="Hauser L."/>
            <person name="Brambilla E.M."/>
            <person name="Rohde M."/>
            <person name="Verbarg S."/>
            <person name="Goker M."/>
            <person name="Bristow J."/>
            <person name="Eisen J.A."/>
            <person name="Markowitz V."/>
            <person name="Hugenholtz P."/>
            <person name="Kyrpides N.C."/>
            <person name="Klenk H.P."/>
            <person name="Woyke T."/>
        </authorList>
    </citation>
    <scope>NUCLEOTIDE SEQUENCE [LARGE SCALE GENOMIC DNA]</scope>
    <source>
        <strain evidence="4">ATCC 27775 / DSM 1100 / LMG 10767 / O</strain>
    </source>
</reference>
<feature type="transmembrane region" description="Helical" evidence="1">
    <location>
        <begin position="87"/>
        <end position="110"/>
    </location>
</feature>
<dbReference type="PANTHER" id="PTHR34220">
    <property type="entry name" value="SENSOR HISTIDINE KINASE YPDA"/>
    <property type="match status" value="1"/>
</dbReference>
<feature type="transmembrane region" description="Helical" evidence="1">
    <location>
        <begin position="130"/>
        <end position="152"/>
    </location>
</feature>
<feature type="transmembrane region" description="Helical" evidence="1">
    <location>
        <begin position="51"/>
        <end position="75"/>
    </location>
</feature>
<evidence type="ECO:0000313" key="3">
    <source>
        <dbReference type="EMBL" id="AEE47933.1"/>
    </source>
</evidence>
<dbReference type="HOGENOM" id="CLU_020473_1_0_10"/>
<name>F4KRE3_HALH1</name>
<keyword evidence="1" id="KW-0812">Transmembrane</keyword>
<dbReference type="Gene3D" id="3.30.565.10">
    <property type="entry name" value="Histidine kinase-like ATPase, C-terminal domain"/>
    <property type="match status" value="1"/>
</dbReference>
<proteinExistence type="predicted"/>
<protein>
    <submittedName>
        <fullName evidence="3">Signal transduction histidine kinase</fullName>
    </submittedName>
</protein>
<feature type="transmembrane region" description="Helical" evidence="1">
    <location>
        <begin position="20"/>
        <end position="39"/>
    </location>
</feature>
<dbReference type="GO" id="GO:0016020">
    <property type="term" value="C:membrane"/>
    <property type="evidence" value="ECO:0007669"/>
    <property type="project" value="InterPro"/>
</dbReference>
<dbReference type="InterPro" id="IPR050640">
    <property type="entry name" value="Bact_2-comp_sensor_kinase"/>
</dbReference>
<keyword evidence="3" id="KW-0418">Kinase</keyword>
<dbReference type="AlphaFoldDB" id="F4KRE3"/>
<dbReference type="EMBL" id="CP002691">
    <property type="protein sequence ID" value="AEE47933.1"/>
    <property type="molecule type" value="Genomic_DNA"/>
</dbReference>
<evidence type="ECO:0000259" key="2">
    <source>
        <dbReference type="Pfam" id="PF06580"/>
    </source>
</evidence>
<accession>F4KRE3</accession>
<dbReference type="GO" id="GO:0000155">
    <property type="term" value="F:phosphorelay sensor kinase activity"/>
    <property type="evidence" value="ECO:0007669"/>
    <property type="project" value="InterPro"/>
</dbReference>
<dbReference type="SUPFAM" id="SSF55874">
    <property type="entry name" value="ATPase domain of HSP90 chaperone/DNA topoisomerase II/histidine kinase"/>
    <property type="match status" value="1"/>
</dbReference>
<sequence length="365" mass="41872">MLESLVFSPRWTFRLGRHLLYWLFWWFLLALIYGTKFALEDPNIWWGINRSYWIAAMDMSPNLLAIALFMYGLQYGIIPHTYPRGKWLLLAVGSLLLAAVCITIETQIALHVINPWKQIIGRSFNVGWMAYFFAFTNLLKHGSATSGLAAAIRLLKQNLREREINSQLQQRQLETELEMLRLQLHPHFLFNNLNNIYGLIMDGDKRQAGDVVIRLSGLLRYMLHESAAPLVPLDKELEHLHSYVLLEQIRCADRLELGYSVQGKAAGKQIAPLILLPFVENSFKHGLANALEGGWINIDIQIREHSLHCWIANSKPEQVETTNGCGIGLKNSRKRLELLYPNQYTLKIADLEDSFSVTLEIPLHT</sequence>
<evidence type="ECO:0000313" key="4">
    <source>
        <dbReference type="Proteomes" id="UP000008461"/>
    </source>
</evidence>
<dbReference type="InterPro" id="IPR010559">
    <property type="entry name" value="Sig_transdc_His_kin_internal"/>
</dbReference>
<keyword evidence="4" id="KW-1185">Reference proteome</keyword>
<keyword evidence="1" id="KW-0472">Membrane</keyword>
<reference key="2">
    <citation type="submission" date="2011-04" db="EMBL/GenBank/DDBJ databases">
        <title>Complete sequence of chromosome of Haliscomenobacter hydrossis DSM 1100.</title>
        <authorList>
            <consortium name="US DOE Joint Genome Institute (JGI-PGF)"/>
            <person name="Lucas S."/>
            <person name="Han J."/>
            <person name="Lapidus A."/>
            <person name="Bruce D."/>
            <person name="Goodwin L."/>
            <person name="Pitluck S."/>
            <person name="Peters L."/>
            <person name="Kyrpides N."/>
            <person name="Mavromatis K."/>
            <person name="Ivanova N."/>
            <person name="Ovchinnikova G."/>
            <person name="Pagani I."/>
            <person name="Daligault H."/>
            <person name="Detter J.C."/>
            <person name="Han C."/>
            <person name="Land M."/>
            <person name="Hauser L."/>
            <person name="Markowitz V."/>
            <person name="Cheng J.-F."/>
            <person name="Hugenholtz P."/>
            <person name="Woyke T."/>
            <person name="Wu D."/>
            <person name="Verbarg S."/>
            <person name="Frueling A."/>
            <person name="Brambilla E."/>
            <person name="Klenk H.-P."/>
            <person name="Eisen J.A."/>
        </authorList>
    </citation>
    <scope>NUCLEOTIDE SEQUENCE</scope>
    <source>
        <strain>DSM 1100</strain>
    </source>
</reference>
<dbReference type="STRING" id="760192.Halhy_0019"/>
<dbReference type="InterPro" id="IPR036890">
    <property type="entry name" value="HATPase_C_sf"/>
</dbReference>
<dbReference type="KEGG" id="hhy:Halhy_0019"/>
<evidence type="ECO:0000256" key="1">
    <source>
        <dbReference type="SAM" id="Phobius"/>
    </source>
</evidence>
<dbReference type="OrthoDB" id="9792992at2"/>
<dbReference type="RefSeq" id="WP_013762497.1">
    <property type="nucleotide sequence ID" value="NC_015510.1"/>
</dbReference>
<organism evidence="3 4">
    <name type="scientific">Haliscomenobacter hydrossis (strain ATCC 27775 / DSM 1100 / LMG 10767 / O)</name>
    <dbReference type="NCBI Taxonomy" id="760192"/>
    <lineage>
        <taxon>Bacteria</taxon>
        <taxon>Pseudomonadati</taxon>
        <taxon>Bacteroidota</taxon>
        <taxon>Saprospiria</taxon>
        <taxon>Saprospirales</taxon>
        <taxon>Haliscomenobacteraceae</taxon>
        <taxon>Haliscomenobacter</taxon>
    </lineage>
</organism>
<dbReference type="Pfam" id="PF06580">
    <property type="entry name" value="His_kinase"/>
    <property type="match status" value="1"/>
</dbReference>
<keyword evidence="1" id="KW-1133">Transmembrane helix</keyword>
<gene>
    <name evidence="3" type="ordered locus">Halhy_0019</name>
</gene>
<keyword evidence="3" id="KW-0808">Transferase</keyword>
<feature type="domain" description="Signal transduction histidine kinase internal region" evidence="2">
    <location>
        <begin position="176"/>
        <end position="255"/>
    </location>
</feature>
<dbReference type="Proteomes" id="UP000008461">
    <property type="component" value="Chromosome"/>
</dbReference>
<dbReference type="eggNOG" id="COG2972">
    <property type="taxonomic scope" value="Bacteria"/>
</dbReference>
<dbReference type="PANTHER" id="PTHR34220:SF7">
    <property type="entry name" value="SENSOR HISTIDINE KINASE YPDA"/>
    <property type="match status" value="1"/>
</dbReference>